<comment type="caution">
    <text evidence="1">The sequence shown here is derived from an EMBL/GenBank/DDBJ whole genome shotgun (WGS) entry which is preliminary data.</text>
</comment>
<dbReference type="EMBL" id="JYDO01000667">
    <property type="protein sequence ID" value="KRZ64914.1"/>
    <property type="molecule type" value="Genomic_DNA"/>
</dbReference>
<dbReference type="AlphaFoldDB" id="A0A0V1M0G0"/>
<accession>A0A0V1M0G0</accession>
<evidence type="ECO:0000313" key="1">
    <source>
        <dbReference type="EMBL" id="KRZ64914.1"/>
    </source>
</evidence>
<gene>
    <name evidence="1" type="ORF">T10_5909</name>
</gene>
<name>A0A0V1M0G0_9BILA</name>
<keyword evidence="2" id="KW-1185">Reference proteome</keyword>
<proteinExistence type="predicted"/>
<organism evidence="1 2">
    <name type="scientific">Trichinella papuae</name>
    <dbReference type="NCBI Taxonomy" id="268474"/>
    <lineage>
        <taxon>Eukaryota</taxon>
        <taxon>Metazoa</taxon>
        <taxon>Ecdysozoa</taxon>
        <taxon>Nematoda</taxon>
        <taxon>Enoplea</taxon>
        <taxon>Dorylaimia</taxon>
        <taxon>Trichinellida</taxon>
        <taxon>Trichinellidae</taxon>
        <taxon>Trichinella</taxon>
    </lineage>
</organism>
<dbReference type="Proteomes" id="UP000054843">
    <property type="component" value="Unassembled WGS sequence"/>
</dbReference>
<protein>
    <submittedName>
        <fullName evidence="1">Uncharacterized protein</fullName>
    </submittedName>
</protein>
<sequence length="41" mass="4803">MVDYSERVWYVDPSLDMAIGPKFSFFVESLWDLSLTLTVFP</sequence>
<reference evidence="1 2" key="1">
    <citation type="submission" date="2015-01" db="EMBL/GenBank/DDBJ databases">
        <title>Evolution of Trichinella species and genotypes.</title>
        <authorList>
            <person name="Korhonen P.K."/>
            <person name="Edoardo P."/>
            <person name="Giuseppe L.R."/>
            <person name="Gasser R.B."/>
        </authorList>
    </citation>
    <scope>NUCLEOTIDE SEQUENCE [LARGE SCALE GENOMIC DNA]</scope>
    <source>
        <strain evidence="1">ISS1980</strain>
    </source>
</reference>
<evidence type="ECO:0000313" key="2">
    <source>
        <dbReference type="Proteomes" id="UP000054843"/>
    </source>
</evidence>